<dbReference type="Proteomes" id="UP000269721">
    <property type="component" value="Unassembled WGS sequence"/>
</dbReference>
<dbReference type="InterPro" id="IPR008948">
    <property type="entry name" value="L-Aspartase-like"/>
</dbReference>
<organism evidence="3 4">
    <name type="scientific">Blyttiomyces helicus</name>
    <dbReference type="NCBI Taxonomy" id="388810"/>
    <lineage>
        <taxon>Eukaryota</taxon>
        <taxon>Fungi</taxon>
        <taxon>Fungi incertae sedis</taxon>
        <taxon>Chytridiomycota</taxon>
        <taxon>Chytridiomycota incertae sedis</taxon>
        <taxon>Chytridiomycetes</taxon>
        <taxon>Chytridiomycetes incertae sedis</taxon>
        <taxon>Blyttiomyces</taxon>
    </lineage>
</organism>
<evidence type="ECO:0000313" key="4">
    <source>
        <dbReference type="Proteomes" id="UP000269721"/>
    </source>
</evidence>
<evidence type="ECO:0000313" key="3">
    <source>
        <dbReference type="EMBL" id="RKO84882.1"/>
    </source>
</evidence>
<dbReference type="GO" id="GO:0006106">
    <property type="term" value="P:fumarate metabolic process"/>
    <property type="evidence" value="ECO:0007669"/>
    <property type="project" value="InterPro"/>
</dbReference>
<dbReference type="InterPro" id="IPR022761">
    <property type="entry name" value="Fumarate_lyase_N"/>
</dbReference>
<feature type="domain" description="Fumarate lyase N-terminal" evidence="2">
    <location>
        <begin position="43"/>
        <end position="114"/>
    </location>
</feature>
<dbReference type="GO" id="GO:0006099">
    <property type="term" value="P:tricarboxylic acid cycle"/>
    <property type="evidence" value="ECO:0007669"/>
    <property type="project" value="TreeGrafter"/>
</dbReference>
<dbReference type="SUPFAM" id="SSF48557">
    <property type="entry name" value="L-aspartase-like"/>
    <property type="match status" value="1"/>
</dbReference>
<dbReference type="PANTHER" id="PTHR11444:SF1">
    <property type="entry name" value="FUMARATE HYDRATASE, MITOCHONDRIAL"/>
    <property type="match status" value="1"/>
</dbReference>
<dbReference type="Pfam" id="PF00206">
    <property type="entry name" value="Lyase_1"/>
    <property type="match status" value="1"/>
</dbReference>
<keyword evidence="4" id="KW-1185">Reference proteome</keyword>
<proteinExistence type="predicted"/>
<dbReference type="InterPro" id="IPR024083">
    <property type="entry name" value="Fumarase/histidase_N"/>
</dbReference>
<dbReference type="PANTHER" id="PTHR11444">
    <property type="entry name" value="ASPARTATEAMMONIA/ARGININOSUCCINATE/ADENYLOSUCCINATE LYASE"/>
    <property type="match status" value="1"/>
</dbReference>
<evidence type="ECO:0000256" key="1">
    <source>
        <dbReference type="SAM" id="MobiDB-lite"/>
    </source>
</evidence>
<feature type="region of interest" description="Disordered" evidence="1">
    <location>
        <begin position="1"/>
        <end position="33"/>
    </location>
</feature>
<name>A0A4P9VZV0_9FUNG</name>
<sequence>MERLEPMSGCLARGESSETCSRESGPIGASTKSNVRTERDTFGELQVPAEKYWGAQTQRSLQNFNIGGPAERIPEPVIKAFAIIKKAAAQVNMETHLDKTVGNAIVQAADEVRVGGYCEGGKRGAFAASGVVSSEGSTWNNPCLMSGSDWSKGRVLDFHLLFSPSLPPPTPPPALPFPPRPIPTYHGNRSARKVTDRGGACLMFPIQRESTSTGLYMSNDG</sequence>
<dbReference type="GO" id="GO:0004333">
    <property type="term" value="F:fumarate hydratase activity"/>
    <property type="evidence" value="ECO:0007669"/>
    <property type="project" value="InterPro"/>
</dbReference>
<dbReference type="GO" id="GO:0006108">
    <property type="term" value="P:malate metabolic process"/>
    <property type="evidence" value="ECO:0007669"/>
    <property type="project" value="TreeGrafter"/>
</dbReference>
<evidence type="ECO:0000259" key="2">
    <source>
        <dbReference type="Pfam" id="PF00206"/>
    </source>
</evidence>
<gene>
    <name evidence="3" type="ORF">BDK51DRAFT_38120</name>
</gene>
<accession>A0A4P9VZV0</accession>
<dbReference type="EMBL" id="KZ999639">
    <property type="protein sequence ID" value="RKO84882.1"/>
    <property type="molecule type" value="Genomic_DNA"/>
</dbReference>
<dbReference type="OrthoDB" id="1738025at2759"/>
<dbReference type="GO" id="GO:0005739">
    <property type="term" value="C:mitochondrion"/>
    <property type="evidence" value="ECO:0007669"/>
    <property type="project" value="TreeGrafter"/>
</dbReference>
<dbReference type="InterPro" id="IPR005677">
    <property type="entry name" value="Fum_hydII"/>
</dbReference>
<reference evidence="4" key="1">
    <citation type="journal article" date="2018" name="Nat. Microbiol.">
        <title>Leveraging single-cell genomics to expand the fungal tree of life.</title>
        <authorList>
            <person name="Ahrendt S.R."/>
            <person name="Quandt C.A."/>
            <person name="Ciobanu D."/>
            <person name="Clum A."/>
            <person name="Salamov A."/>
            <person name="Andreopoulos B."/>
            <person name="Cheng J.F."/>
            <person name="Woyke T."/>
            <person name="Pelin A."/>
            <person name="Henrissat B."/>
            <person name="Reynolds N.K."/>
            <person name="Benny G.L."/>
            <person name="Smith M.E."/>
            <person name="James T.Y."/>
            <person name="Grigoriev I.V."/>
        </authorList>
    </citation>
    <scope>NUCLEOTIDE SEQUENCE [LARGE SCALE GENOMIC DNA]</scope>
</reference>
<protein>
    <recommendedName>
        <fullName evidence="2">Fumarate lyase N-terminal domain-containing protein</fullName>
    </recommendedName>
</protein>
<dbReference type="AlphaFoldDB" id="A0A4P9VZV0"/>
<dbReference type="Gene3D" id="1.10.275.10">
    <property type="entry name" value="Fumarase/aspartase (N-terminal domain)"/>
    <property type="match status" value="1"/>
</dbReference>